<proteinExistence type="predicted"/>
<evidence type="ECO:0000256" key="1">
    <source>
        <dbReference type="SAM" id="MobiDB-lite"/>
    </source>
</evidence>
<dbReference type="EMBL" id="JAKOGI010000036">
    <property type="protein sequence ID" value="KAJ8447657.1"/>
    <property type="molecule type" value="Genomic_DNA"/>
</dbReference>
<dbReference type="AlphaFoldDB" id="A0A9Q1QMF1"/>
<evidence type="ECO:0000313" key="2">
    <source>
        <dbReference type="EMBL" id="KAJ8447657.1"/>
    </source>
</evidence>
<feature type="region of interest" description="Disordered" evidence="1">
    <location>
        <begin position="94"/>
        <end position="156"/>
    </location>
</feature>
<sequence length="156" mass="17377">MASSILRMASPLSTQFAIKKSPTSELTPKEIRPFQIRWKVDSDHETPKTLSVSRRDAMLSLIALSVTAIGMSSPETAEARMSKAEMKRKIREKLQQLREKASLSKKEESDKAKPLSPHPPSTKKDNKLPLDLEPAPFPLPNPPQNSNKSTVEVTFS</sequence>
<feature type="compositionally biased region" description="Polar residues" evidence="1">
    <location>
        <begin position="144"/>
        <end position="156"/>
    </location>
</feature>
<organism evidence="2 3">
    <name type="scientific">Carnegiea gigantea</name>
    <dbReference type="NCBI Taxonomy" id="171969"/>
    <lineage>
        <taxon>Eukaryota</taxon>
        <taxon>Viridiplantae</taxon>
        <taxon>Streptophyta</taxon>
        <taxon>Embryophyta</taxon>
        <taxon>Tracheophyta</taxon>
        <taxon>Spermatophyta</taxon>
        <taxon>Magnoliopsida</taxon>
        <taxon>eudicotyledons</taxon>
        <taxon>Gunneridae</taxon>
        <taxon>Pentapetalae</taxon>
        <taxon>Caryophyllales</taxon>
        <taxon>Cactineae</taxon>
        <taxon>Cactaceae</taxon>
        <taxon>Cactoideae</taxon>
        <taxon>Echinocereeae</taxon>
        <taxon>Carnegiea</taxon>
    </lineage>
</organism>
<accession>A0A9Q1QMF1</accession>
<dbReference type="OrthoDB" id="647720at2759"/>
<name>A0A9Q1QMF1_9CARY</name>
<keyword evidence="3" id="KW-1185">Reference proteome</keyword>
<feature type="compositionally biased region" description="Basic and acidic residues" evidence="1">
    <location>
        <begin position="94"/>
        <end position="113"/>
    </location>
</feature>
<dbReference type="Proteomes" id="UP001153076">
    <property type="component" value="Unassembled WGS sequence"/>
</dbReference>
<protein>
    <submittedName>
        <fullName evidence="2">Uncharacterized protein</fullName>
    </submittedName>
</protein>
<comment type="caution">
    <text evidence="2">The sequence shown here is derived from an EMBL/GenBank/DDBJ whole genome shotgun (WGS) entry which is preliminary data.</text>
</comment>
<evidence type="ECO:0000313" key="3">
    <source>
        <dbReference type="Proteomes" id="UP001153076"/>
    </source>
</evidence>
<reference evidence="2" key="1">
    <citation type="submission" date="2022-04" db="EMBL/GenBank/DDBJ databases">
        <title>Carnegiea gigantea Genome sequencing and assembly v2.</title>
        <authorList>
            <person name="Copetti D."/>
            <person name="Sanderson M.J."/>
            <person name="Burquez A."/>
            <person name="Wojciechowski M.F."/>
        </authorList>
    </citation>
    <scope>NUCLEOTIDE SEQUENCE</scope>
    <source>
        <strain evidence="2">SGP5-SGP5p</strain>
        <tissue evidence="2">Aerial part</tissue>
    </source>
</reference>
<gene>
    <name evidence="2" type="ORF">Cgig2_031711</name>
</gene>